<dbReference type="CDD" id="cd02440">
    <property type="entry name" value="AdoMet_MTases"/>
    <property type="match status" value="1"/>
</dbReference>
<reference evidence="1" key="2">
    <citation type="journal article" date="2014" name="ISME J.">
        <title>Microbial stratification in low pH oxic and suboxic macroscopic growths along an acid mine drainage.</title>
        <authorList>
            <person name="Mendez-Garcia C."/>
            <person name="Mesa V."/>
            <person name="Sprenger R.R."/>
            <person name="Richter M."/>
            <person name="Diez M.S."/>
            <person name="Solano J."/>
            <person name="Bargiela R."/>
            <person name="Golyshina O.V."/>
            <person name="Manteca A."/>
            <person name="Ramos J.L."/>
            <person name="Gallego J.R."/>
            <person name="Llorente I."/>
            <person name="Martins Dos Santos V.A."/>
            <person name="Jensen O.N."/>
            <person name="Pelaez A.I."/>
            <person name="Sanchez J."/>
            <person name="Ferrer M."/>
        </authorList>
    </citation>
    <scope>NUCLEOTIDE SEQUENCE</scope>
</reference>
<evidence type="ECO:0000313" key="1">
    <source>
        <dbReference type="EMBL" id="EQD32065.1"/>
    </source>
</evidence>
<dbReference type="Gene3D" id="3.40.50.150">
    <property type="entry name" value="Vaccinia Virus protein VP39"/>
    <property type="match status" value="1"/>
</dbReference>
<keyword evidence="1" id="KW-0808">Transferase</keyword>
<organism evidence="1">
    <name type="scientific">mine drainage metagenome</name>
    <dbReference type="NCBI Taxonomy" id="410659"/>
    <lineage>
        <taxon>unclassified sequences</taxon>
        <taxon>metagenomes</taxon>
        <taxon>ecological metagenomes</taxon>
    </lineage>
</organism>
<dbReference type="SUPFAM" id="SSF53335">
    <property type="entry name" value="S-adenosyl-L-methionine-dependent methyltransferases"/>
    <property type="match status" value="1"/>
</dbReference>
<dbReference type="AlphaFoldDB" id="T0ZQI2"/>
<dbReference type="GO" id="GO:0008168">
    <property type="term" value="F:methyltransferase activity"/>
    <property type="evidence" value="ECO:0007669"/>
    <property type="project" value="UniProtKB-KW"/>
</dbReference>
<sequence length="150" mass="15962">MPSAAGKYDFEVDPSNRNSTYGLICDRVPEGSAVLDIGCSSGNLGLVLERLRGCRVLGIDIDRDAVAVARAQGLEAIVADLTREPAAVVVGERRFDVIILADVLEHLVSPASILAPVGALLNPGGRVLCSFPNITHVDVQVMLAQDEWRT</sequence>
<keyword evidence="1" id="KW-0489">Methyltransferase</keyword>
<feature type="non-terminal residue" evidence="1">
    <location>
        <position position="150"/>
    </location>
</feature>
<proteinExistence type="predicted"/>
<dbReference type="GO" id="GO:0032259">
    <property type="term" value="P:methylation"/>
    <property type="evidence" value="ECO:0007669"/>
    <property type="project" value="UniProtKB-KW"/>
</dbReference>
<comment type="caution">
    <text evidence="1">The sequence shown here is derived from an EMBL/GenBank/DDBJ whole genome shotgun (WGS) entry which is preliminary data.</text>
</comment>
<dbReference type="PANTHER" id="PTHR43861">
    <property type="entry name" value="TRANS-ACONITATE 2-METHYLTRANSFERASE-RELATED"/>
    <property type="match status" value="1"/>
</dbReference>
<dbReference type="InterPro" id="IPR029063">
    <property type="entry name" value="SAM-dependent_MTases_sf"/>
</dbReference>
<dbReference type="EMBL" id="AUZX01014490">
    <property type="protein sequence ID" value="EQD32065.1"/>
    <property type="molecule type" value="Genomic_DNA"/>
</dbReference>
<reference evidence="1" key="1">
    <citation type="submission" date="2013-08" db="EMBL/GenBank/DDBJ databases">
        <authorList>
            <person name="Mendez C."/>
            <person name="Richter M."/>
            <person name="Ferrer M."/>
            <person name="Sanchez J."/>
        </authorList>
    </citation>
    <scope>NUCLEOTIDE SEQUENCE</scope>
</reference>
<gene>
    <name evidence="1" type="ORF">B1A_19626</name>
</gene>
<protein>
    <submittedName>
        <fullName evidence="1">Methyltransferase type 11</fullName>
    </submittedName>
</protein>
<accession>T0ZQI2</accession>
<name>T0ZQI2_9ZZZZ</name>
<dbReference type="InterPro" id="IPR010743">
    <property type="entry name" value="Methionine_synth_MetW"/>
</dbReference>
<dbReference type="Pfam" id="PF07021">
    <property type="entry name" value="MetW"/>
    <property type="match status" value="1"/>
</dbReference>